<dbReference type="RefSeq" id="WP_262436118.1">
    <property type="nucleotide sequence ID" value="NZ_JACRTF010000001.1"/>
</dbReference>
<organism evidence="1 2">
    <name type="scientific">Jilunia laotingensis</name>
    <dbReference type="NCBI Taxonomy" id="2763675"/>
    <lineage>
        <taxon>Bacteria</taxon>
        <taxon>Pseudomonadati</taxon>
        <taxon>Bacteroidota</taxon>
        <taxon>Bacteroidia</taxon>
        <taxon>Bacteroidales</taxon>
        <taxon>Bacteroidaceae</taxon>
        <taxon>Jilunia</taxon>
    </lineage>
</organism>
<protein>
    <submittedName>
        <fullName evidence="1">DUF3244 domain-containing protein</fullName>
    </submittedName>
</protein>
<dbReference type="Proteomes" id="UP000651085">
    <property type="component" value="Unassembled WGS sequence"/>
</dbReference>
<evidence type="ECO:0000313" key="2">
    <source>
        <dbReference type="Proteomes" id="UP000651085"/>
    </source>
</evidence>
<evidence type="ECO:0000313" key="1">
    <source>
        <dbReference type="EMBL" id="MBC8595045.1"/>
    </source>
</evidence>
<accession>A0A926FB06</accession>
<dbReference type="Gene3D" id="2.60.40.3080">
    <property type="match status" value="1"/>
</dbReference>
<comment type="caution">
    <text evidence="1">The sequence shown here is derived from an EMBL/GenBank/DDBJ whole genome shotgun (WGS) entry which is preliminary data.</text>
</comment>
<keyword evidence="2" id="KW-1185">Reference proteome</keyword>
<name>A0A926FB06_9BACT</name>
<sequence length="140" mass="15265">MKLHYFLILLVGLSITSTINGTSFSGNDISYKDSFISQLTENYPLYLEGEFSQSSTRSLQSLPVEAAISEGILYVEFSTAVGEVNLSIEGAGQVVYTSTADVVAPWHLISIPLDNYNPGTYKLELTNGDGGYVYGEFTIE</sequence>
<proteinExistence type="predicted"/>
<reference evidence="1" key="1">
    <citation type="submission" date="2020-08" db="EMBL/GenBank/DDBJ databases">
        <title>Genome public.</title>
        <authorList>
            <person name="Liu C."/>
            <person name="Sun Q."/>
        </authorList>
    </citation>
    <scope>NUCLEOTIDE SEQUENCE</scope>
    <source>
        <strain evidence="1">N12</strain>
    </source>
</reference>
<dbReference type="AlphaFoldDB" id="A0A926FB06"/>
<dbReference type="EMBL" id="JACRTF010000001">
    <property type="protein sequence ID" value="MBC8595045.1"/>
    <property type="molecule type" value="Genomic_DNA"/>
</dbReference>
<gene>
    <name evidence="1" type="ORF">H8744_17690</name>
</gene>
<dbReference type="InterPro" id="IPR021638">
    <property type="entry name" value="DUF3244"/>
</dbReference>
<dbReference type="Pfam" id="PF11589">
    <property type="entry name" value="DUF3244"/>
    <property type="match status" value="1"/>
</dbReference>